<sequence length="133" mass="15050">MEEHKTIAQLLSDIKLLSPSGNEKCQDATNNLDFKLAFVGDEKYIRGEVKTEMLAFVGDEKYIRGEIKMKSEDDDINVMMYLFQKCGRTERSDYYATGIIEGAELPLESTGRICFKNGEPPFRQHGTNTGDNV</sequence>
<protein>
    <submittedName>
        <fullName evidence="2">Uncharacterized protein</fullName>
    </submittedName>
</protein>
<proteinExistence type="predicted"/>
<dbReference type="Proteomes" id="UP000887580">
    <property type="component" value="Unplaced"/>
</dbReference>
<organism evidence="1 2">
    <name type="scientific">Panagrolaimus sp. PS1159</name>
    <dbReference type="NCBI Taxonomy" id="55785"/>
    <lineage>
        <taxon>Eukaryota</taxon>
        <taxon>Metazoa</taxon>
        <taxon>Ecdysozoa</taxon>
        <taxon>Nematoda</taxon>
        <taxon>Chromadorea</taxon>
        <taxon>Rhabditida</taxon>
        <taxon>Tylenchina</taxon>
        <taxon>Panagrolaimomorpha</taxon>
        <taxon>Panagrolaimoidea</taxon>
        <taxon>Panagrolaimidae</taxon>
        <taxon>Panagrolaimus</taxon>
    </lineage>
</organism>
<evidence type="ECO:0000313" key="1">
    <source>
        <dbReference type="Proteomes" id="UP000887580"/>
    </source>
</evidence>
<name>A0AC35GEQ6_9BILA</name>
<dbReference type="WBParaSite" id="PS1159_v2.g4548.t1">
    <property type="protein sequence ID" value="PS1159_v2.g4548.t1"/>
    <property type="gene ID" value="PS1159_v2.g4548"/>
</dbReference>
<accession>A0AC35GEQ6</accession>
<evidence type="ECO:0000313" key="2">
    <source>
        <dbReference type="WBParaSite" id="PS1159_v2.g4548.t1"/>
    </source>
</evidence>
<reference evidence="2" key="1">
    <citation type="submission" date="2022-11" db="UniProtKB">
        <authorList>
            <consortium name="WormBaseParasite"/>
        </authorList>
    </citation>
    <scope>IDENTIFICATION</scope>
</reference>